<evidence type="ECO:0000259" key="1">
    <source>
        <dbReference type="SMART" id="SM00849"/>
    </source>
</evidence>
<dbReference type="PANTHER" id="PTHR42951:SF22">
    <property type="entry name" value="METALLO BETA-LACTAMASE SUPERFAMILY LIPOPROTEIN"/>
    <property type="match status" value="1"/>
</dbReference>
<gene>
    <name evidence="2" type="ORF">M0813_14810</name>
</gene>
<dbReference type="SMART" id="SM00849">
    <property type="entry name" value="Lactamase_B"/>
    <property type="match status" value="1"/>
</dbReference>
<dbReference type="CDD" id="cd07726">
    <property type="entry name" value="ST1585-like_MBL-fold"/>
    <property type="match status" value="1"/>
</dbReference>
<organism evidence="2 3">
    <name type="scientific">Anaeramoeba flamelloides</name>
    <dbReference type="NCBI Taxonomy" id="1746091"/>
    <lineage>
        <taxon>Eukaryota</taxon>
        <taxon>Metamonada</taxon>
        <taxon>Anaeramoebidae</taxon>
        <taxon>Anaeramoeba</taxon>
    </lineage>
</organism>
<keyword evidence="3" id="KW-1185">Reference proteome</keyword>
<dbReference type="PANTHER" id="PTHR42951">
    <property type="entry name" value="METALLO-BETA-LACTAMASE DOMAIN-CONTAINING"/>
    <property type="match status" value="1"/>
</dbReference>
<dbReference type="InterPro" id="IPR036866">
    <property type="entry name" value="RibonucZ/Hydroxyglut_hydro"/>
</dbReference>
<reference evidence="2" key="1">
    <citation type="submission" date="2022-08" db="EMBL/GenBank/DDBJ databases">
        <title>Novel sulfate-reducing endosymbionts in the free-living metamonad Anaeramoeba.</title>
        <authorList>
            <person name="Jerlstrom-Hultqvist J."/>
            <person name="Cepicka I."/>
            <person name="Gallot-Lavallee L."/>
            <person name="Salas-Leiva D."/>
            <person name="Curtis B.A."/>
            <person name="Zahonova K."/>
            <person name="Pipaliya S."/>
            <person name="Dacks J."/>
            <person name="Roger A.J."/>
        </authorList>
    </citation>
    <scope>NUCLEOTIDE SEQUENCE</scope>
    <source>
        <strain evidence="2">Schooner1</strain>
    </source>
</reference>
<dbReference type="EMBL" id="JAOAOG010000055">
    <property type="protein sequence ID" value="KAJ6251612.1"/>
    <property type="molecule type" value="Genomic_DNA"/>
</dbReference>
<dbReference type="Gene3D" id="3.60.15.10">
    <property type="entry name" value="Ribonuclease Z/Hydroxyacylglutathione hydrolase-like"/>
    <property type="match status" value="1"/>
</dbReference>
<dbReference type="InterPro" id="IPR050855">
    <property type="entry name" value="NDM-1-like"/>
</dbReference>
<dbReference type="SUPFAM" id="SSF56281">
    <property type="entry name" value="Metallo-hydrolase/oxidoreductase"/>
    <property type="match status" value="1"/>
</dbReference>
<feature type="domain" description="Metallo-beta-lactamase" evidence="1">
    <location>
        <begin position="48"/>
        <end position="261"/>
    </location>
</feature>
<accession>A0ABQ8Z3Y6</accession>
<proteinExistence type="predicted"/>
<dbReference type="InterPro" id="IPR037482">
    <property type="entry name" value="ST1585_MBL-fold"/>
</dbReference>
<dbReference type="Pfam" id="PF00753">
    <property type="entry name" value="Lactamase_B"/>
    <property type="match status" value="1"/>
</dbReference>
<evidence type="ECO:0000313" key="2">
    <source>
        <dbReference type="EMBL" id="KAJ6251612.1"/>
    </source>
</evidence>
<dbReference type="Proteomes" id="UP001150062">
    <property type="component" value="Unassembled WGS sequence"/>
</dbReference>
<comment type="caution">
    <text evidence="2">The sequence shown here is derived from an EMBL/GenBank/DDBJ whole genome shotgun (WGS) entry which is preliminary data.</text>
</comment>
<name>A0ABQ8Z3Y6_9EUKA</name>
<protein>
    <submittedName>
        <fullName evidence="2">Beta-lactamase related protein</fullName>
    </submittedName>
</protein>
<sequence length="348" mass="39697">MLQILGQYPKSHNRFLLRSFHTNFNRFLDSANDQIVTIDTHYEDKRYRAASYLLKTVDNPKNVHGLLIDNNTNSCLDTILSSIDNNGISRSDIDYLIATHIHLDHAGCTSQLVKNLPNATVLVHPRGAKHLIDPTKLIRSASQVYGGMENFEKLYGKIEKIPKERVRSINDGETIDFGGRKLKFMHTRGHAKHHMVIHDSFSNAVFAGDSFGVRYPDLCPQKPDNMVLFPSTTPIDFEPELAIKALKDINGLFPKRIYLTHYGIIDDVQAATQNLIEGINSHWEILKDGKKTGLKGDKLYNWVKLKLNHWMVQFTRKQLGDNNKIDWSQLDLDIDLNSQGIAFCVEYK</sequence>
<evidence type="ECO:0000313" key="3">
    <source>
        <dbReference type="Proteomes" id="UP001150062"/>
    </source>
</evidence>
<dbReference type="InterPro" id="IPR001279">
    <property type="entry name" value="Metallo-B-lactamas"/>
</dbReference>